<proteinExistence type="predicted"/>
<evidence type="ECO:0000313" key="2">
    <source>
        <dbReference type="Proteomes" id="UP000499080"/>
    </source>
</evidence>
<name>A0A4Y2IAN6_ARAVE</name>
<dbReference type="Proteomes" id="UP000499080">
    <property type="component" value="Unassembled WGS sequence"/>
</dbReference>
<comment type="caution">
    <text evidence="1">The sequence shown here is derived from an EMBL/GenBank/DDBJ whole genome shotgun (WGS) entry which is preliminary data.</text>
</comment>
<sequence>MASNFRRNGSVYLNHKEIEDVVNNFSDLEYSDSEGSYIIESESRTESELSEHKVKKVSNDCRNDDIFQGKNFKWCKKEPNLAVRTQNHNIIL</sequence>
<dbReference type="AlphaFoldDB" id="A0A4Y2IAN6"/>
<gene>
    <name evidence="1" type="ORF">AVEN_274857_1</name>
</gene>
<reference evidence="1 2" key="1">
    <citation type="journal article" date="2019" name="Sci. Rep.">
        <title>Orb-weaving spider Araneus ventricosus genome elucidates the spidroin gene catalogue.</title>
        <authorList>
            <person name="Kono N."/>
            <person name="Nakamura H."/>
            <person name="Ohtoshi R."/>
            <person name="Moran D.A.P."/>
            <person name="Shinohara A."/>
            <person name="Yoshida Y."/>
            <person name="Fujiwara M."/>
            <person name="Mori M."/>
            <person name="Tomita M."/>
            <person name="Arakawa K."/>
        </authorList>
    </citation>
    <scope>NUCLEOTIDE SEQUENCE [LARGE SCALE GENOMIC DNA]</scope>
</reference>
<keyword evidence="2" id="KW-1185">Reference proteome</keyword>
<organism evidence="1 2">
    <name type="scientific">Araneus ventricosus</name>
    <name type="common">Orbweaver spider</name>
    <name type="synonym">Epeira ventricosa</name>
    <dbReference type="NCBI Taxonomy" id="182803"/>
    <lineage>
        <taxon>Eukaryota</taxon>
        <taxon>Metazoa</taxon>
        <taxon>Ecdysozoa</taxon>
        <taxon>Arthropoda</taxon>
        <taxon>Chelicerata</taxon>
        <taxon>Arachnida</taxon>
        <taxon>Araneae</taxon>
        <taxon>Araneomorphae</taxon>
        <taxon>Entelegynae</taxon>
        <taxon>Araneoidea</taxon>
        <taxon>Araneidae</taxon>
        <taxon>Araneus</taxon>
    </lineage>
</organism>
<protein>
    <submittedName>
        <fullName evidence="1">Uncharacterized protein</fullName>
    </submittedName>
</protein>
<dbReference type="EMBL" id="BGPR01002511">
    <property type="protein sequence ID" value="GBM74724.1"/>
    <property type="molecule type" value="Genomic_DNA"/>
</dbReference>
<evidence type="ECO:0000313" key="1">
    <source>
        <dbReference type="EMBL" id="GBM74724.1"/>
    </source>
</evidence>
<accession>A0A4Y2IAN6</accession>